<evidence type="ECO:0000313" key="7">
    <source>
        <dbReference type="Proteomes" id="UP001255856"/>
    </source>
</evidence>
<evidence type="ECO:0000256" key="3">
    <source>
        <dbReference type="ARBA" id="ARBA00022840"/>
    </source>
</evidence>
<dbReference type="Gene3D" id="3.30.930.10">
    <property type="entry name" value="Bira Bifunctional Protein, Domain 2"/>
    <property type="match status" value="1"/>
</dbReference>
<dbReference type="GO" id="GO:0005737">
    <property type="term" value="C:cytoplasm"/>
    <property type="evidence" value="ECO:0007669"/>
    <property type="project" value="InterPro"/>
</dbReference>
<evidence type="ECO:0000256" key="2">
    <source>
        <dbReference type="ARBA" id="ARBA00022741"/>
    </source>
</evidence>
<comment type="caution">
    <text evidence="6">The sequence shown here is derived from an EMBL/GenBank/DDBJ whole genome shotgun (WGS) entry which is preliminary data.</text>
</comment>
<feature type="domain" description="Aminoacyl-transfer RNA synthetases class-II family profile" evidence="5">
    <location>
        <begin position="22"/>
        <end position="195"/>
    </location>
</feature>
<dbReference type="PANTHER" id="PTHR43382:SF3">
    <property type="entry name" value="PROLINE--TRNA LIGASE, CHLOROPLASTIC_MITOCHONDRIAL"/>
    <property type="match status" value="1"/>
</dbReference>
<dbReference type="PANTHER" id="PTHR43382">
    <property type="entry name" value="PROLYL-TRNA SYNTHETASE"/>
    <property type="match status" value="1"/>
</dbReference>
<proteinExistence type="predicted"/>
<dbReference type="AlphaFoldDB" id="A0AAD9MJV7"/>
<dbReference type="SUPFAM" id="SSF55681">
    <property type="entry name" value="Class II aaRS and biotin synthetases"/>
    <property type="match status" value="1"/>
</dbReference>
<sequence>MAARWYLDVVREAELADYGPVRGTMVIRPYGYAIWERLQSWLDARLKEEGLIPLSYFAREAEHVEGFAPELAIVTRGGGRELEEPLALRPTSETIINSMFARWWANVHRWEMRTRPFVRTTEFLWQEGHTCHATPAEATEEALKALRLYAAFAVSQAAMPVVPGRKSRVERFAGARETFTIEAMMRDGRALQAGTTHDLGTNFSCAPLARNS</sequence>
<organism evidence="6 7">
    <name type="scientific">Prototheca wickerhamii</name>
    <dbReference type="NCBI Taxonomy" id="3111"/>
    <lineage>
        <taxon>Eukaryota</taxon>
        <taxon>Viridiplantae</taxon>
        <taxon>Chlorophyta</taxon>
        <taxon>core chlorophytes</taxon>
        <taxon>Trebouxiophyceae</taxon>
        <taxon>Chlorellales</taxon>
        <taxon>Chlorellaceae</taxon>
        <taxon>Prototheca</taxon>
    </lineage>
</organism>
<dbReference type="GO" id="GO:0005524">
    <property type="term" value="F:ATP binding"/>
    <property type="evidence" value="ECO:0007669"/>
    <property type="project" value="UniProtKB-KW"/>
</dbReference>
<dbReference type="EMBL" id="JASFZW010000001">
    <property type="protein sequence ID" value="KAK2080522.1"/>
    <property type="molecule type" value="Genomic_DNA"/>
</dbReference>
<keyword evidence="3" id="KW-0067">ATP-binding</keyword>
<keyword evidence="1 6" id="KW-0436">Ligase</keyword>
<dbReference type="Pfam" id="PF00587">
    <property type="entry name" value="tRNA-synt_2b"/>
    <property type="match status" value="1"/>
</dbReference>
<dbReference type="GO" id="GO:0006433">
    <property type="term" value="P:prolyl-tRNA aminoacylation"/>
    <property type="evidence" value="ECO:0007669"/>
    <property type="project" value="InterPro"/>
</dbReference>
<dbReference type="InterPro" id="IPR002314">
    <property type="entry name" value="aa-tRNA-synt_IIb"/>
</dbReference>
<name>A0AAD9MJV7_PROWI</name>
<dbReference type="GO" id="GO:0017101">
    <property type="term" value="C:aminoacyl-tRNA synthetase multienzyme complex"/>
    <property type="evidence" value="ECO:0007669"/>
    <property type="project" value="TreeGrafter"/>
</dbReference>
<protein>
    <submittedName>
        <fullName evidence="6">Proline--tRNA ligase, chloroplastic/mitochondrial</fullName>
    </submittedName>
</protein>
<dbReference type="GO" id="GO:0004827">
    <property type="term" value="F:proline-tRNA ligase activity"/>
    <property type="evidence" value="ECO:0007669"/>
    <property type="project" value="InterPro"/>
</dbReference>
<dbReference type="PROSITE" id="PS50862">
    <property type="entry name" value="AA_TRNA_LIGASE_II"/>
    <property type="match status" value="1"/>
</dbReference>
<dbReference type="InterPro" id="IPR004499">
    <property type="entry name" value="Pro-tRNA-ligase_IIa_arc-type"/>
</dbReference>
<evidence type="ECO:0000259" key="5">
    <source>
        <dbReference type="PROSITE" id="PS50862"/>
    </source>
</evidence>
<evidence type="ECO:0000256" key="4">
    <source>
        <dbReference type="ARBA" id="ARBA00023146"/>
    </source>
</evidence>
<accession>A0AAD9MJV7</accession>
<gene>
    <name evidence="6" type="primary">OVA6</name>
    <name evidence="6" type="ORF">QBZ16_000375</name>
</gene>
<evidence type="ECO:0000256" key="1">
    <source>
        <dbReference type="ARBA" id="ARBA00022598"/>
    </source>
</evidence>
<dbReference type="InterPro" id="IPR045864">
    <property type="entry name" value="aa-tRNA-synth_II/BPL/LPL"/>
</dbReference>
<keyword evidence="4" id="KW-0030">Aminoacyl-tRNA synthetase</keyword>
<evidence type="ECO:0000313" key="6">
    <source>
        <dbReference type="EMBL" id="KAK2080522.1"/>
    </source>
</evidence>
<reference evidence="6" key="1">
    <citation type="submission" date="2021-01" db="EMBL/GenBank/DDBJ databases">
        <authorList>
            <person name="Eckstrom K.M.E."/>
        </authorList>
    </citation>
    <scope>NUCLEOTIDE SEQUENCE</scope>
    <source>
        <strain evidence="6">UVCC 0001</strain>
    </source>
</reference>
<keyword evidence="7" id="KW-1185">Reference proteome</keyword>
<keyword evidence="2" id="KW-0547">Nucleotide-binding</keyword>
<dbReference type="Proteomes" id="UP001255856">
    <property type="component" value="Unassembled WGS sequence"/>
</dbReference>
<dbReference type="InterPro" id="IPR006195">
    <property type="entry name" value="aa-tRNA-synth_II"/>
</dbReference>